<proteinExistence type="predicted"/>
<reference evidence="1" key="1">
    <citation type="submission" date="2023-04" db="EMBL/GenBank/DDBJ databases">
        <authorList>
            <person name="Vijverberg K."/>
            <person name="Xiong W."/>
            <person name="Schranz E."/>
        </authorList>
    </citation>
    <scope>NUCLEOTIDE SEQUENCE</scope>
</reference>
<evidence type="ECO:0000313" key="1">
    <source>
        <dbReference type="EMBL" id="CAI9297692.1"/>
    </source>
</evidence>
<dbReference type="Pfam" id="PF03140">
    <property type="entry name" value="DUF247"/>
    <property type="match status" value="1"/>
</dbReference>
<name>A0AA35ZTQ0_LACSI</name>
<gene>
    <name evidence="1" type="ORF">LSALG_LOCUS36487</name>
</gene>
<dbReference type="EMBL" id="OX465084">
    <property type="protein sequence ID" value="CAI9297692.1"/>
    <property type="molecule type" value="Genomic_DNA"/>
</dbReference>
<organism evidence="1 2">
    <name type="scientific">Lactuca saligna</name>
    <name type="common">Willowleaf lettuce</name>
    <dbReference type="NCBI Taxonomy" id="75948"/>
    <lineage>
        <taxon>Eukaryota</taxon>
        <taxon>Viridiplantae</taxon>
        <taxon>Streptophyta</taxon>
        <taxon>Embryophyta</taxon>
        <taxon>Tracheophyta</taxon>
        <taxon>Spermatophyta</taxon>
        <taxon>Magnoliopsida</taxon>
        <taxon>eudicotyledons</taxon>
        <taxon>Gunneridae</taxon>
        <taxon>Pentapetalae</taxon>
        <taxon>asterids</taxon>
        <taxon>campanulids</taxon>
        <taxon>Asterales</taxon>
        <taxon>Asteraceae</taxon>
        <taxon>Cichorioideae</taxon>
        <taxon>Cichorieae</taxon>
        <taxon>Lactucinae</taxon>
        <taxon>Lactuca</taxon>
    </lineage>
</organism>
<evidence type="ECO:0000313" key="2">
    <source>
        <dbReference type="Proteomes" id="UP001177003"/>
    </source>
</evidence>
<protein>
    <submittedName>
        <fullName evidence="1">Uncharacterized protein</fullName>
    </submittedName>
</protein>
<dbReference type="AlphaFoldDB" id="A0AA35ZTQ0"/>
<keyword evidence="2" id="KW-1185">Reference proteome</keyword>
<sequence>MMILNNEYFGKLGFAHVAQDIFLLENQIPFVVLKVMLDLRIPDGSKEILNKFFNYLNYGEMSTREENVLKKKKPLHLLELYRSNFILLSCSLSLGLIIVGKWKTCTKKVENADEDWNCANRNQSFASVT</sequence>
<dbReference type="InterPro" id="IPR004158">
    <property type="entry name" value="DUF247_pln"/>
</dbReference>
<accession>A0AA35ZTQ0</accession>
<dbReference type="Proteomes" id="UP001177003">
    <property type="component" value="Chromosome 8"/>
</dbReference>